<sequence length="199" mass="22721">MAVFDFKKAIARIAFDYVGPGFPLWWKQHKTKFNLPDLKNINSAQLLGAKYFMTLKLSYEGKTYELPNEPLISISLTKTIIETATVGKKRKGSVIEYITTENNQITMRGVCFDIDNPERYPADQVAIINELFDIDDALDVVDNPFFELFGIRKIVLKSKQIDEMQGQQGLQGYTITAISDQDFYADLNELEVTQSNFLK</sequence>
<dbReference type="InterPro" id="IPR046109">
    <property type="entry name" value="DUF6046"/>
</dbReference>
<dbReference type="STRING" id="490189.SAMN02927903_03052"/>
<proteinExistence type="predicted"/>
<protein>
    <recommendedName>
        <fullName evidence="1">DUF6046 domain-containing protein</fullName>
    </recommendedName>
</protein>
<accession>A0A1G5K2T2</accession>
<feature type="domain" description="DUF6046" evidence="1">
    <location>
        <begin position="65"/>
        <end position="182"/>
    </location>
</feature>
<dbReference type="OrthoDB" id="1351182at2"/>
<name>A0A1G5K2T2_9FLAO</name>
<evidence type="ECO:0000313" key="2">
    <source>
        <dbReference type="EMBL" id="SCY94764.1"/>
    </source>
</evidence>
<dbReference type="AlphaFoldDB" id="A0A1G5K2T2"/>
<dbReference type="EMBL" id="FMVF01000019">
    <property type="protein sequence ID" value="SCY94764.1"/>
    <property type="molecule type" value="Genomic_DNA"/>
</dbReference>
<keyword evidence="3" id="KW-1185">Reference proteome</keyword>
<reference evidence="2 3" key="1">
    <citation type="submission" date="2016-10" db="EMBL/GenBank/DDBJ databases">
        <authorList>
            <person name="de Groot N.N."/>
        </authorList>
    </citation>
    <scope>NUCLEOTIDE SEQUENCE [LARGE SCALE GENOMIC DNA]</scope>
    <source>
        <strain evidence="2 3">CGMCC 1.7031</strain>
    </source>
</reference>
<dbReference type="Proteomes" id="UP000199354">
    <property type="component" value="Unassembled WGS sequence"/>
</dbReference>
<organism evidence="2 3">
    <name type="scientific">Flavobacterium caeni</name>
    <dbReference type="NCBI Taxonomy" id="490189"/>
    <lineage>
        <taxon>Bacteria</taxon>
        <taxon>Pseudomonadati</taxon>
        <taxon>Bacteroidota</taxon>
        <taxon>Flavobacteriia</taxon>
        <taxon>Flavobacteriales</taxon>
        <taxon>Flavobacteriaceae</taxon>
        <taxon>Flavobacterium</taxon>
    </lineage>
</organism>
<dbReference type="Pfam" id="PF19512">
    <property type="entry name" value="DUF6046"/>
    <property type="match status" value="1"/>
</dbReference>
<gene>
    <name evidence="2" type="ORF">SAMN02927903_03052</name>
</gene>
<evidence type="ECO:0000313" key="3">
    <source>
        <dbReference type="Proteomes" id="UP000199354"/>
    </source>
</evidence>
<dbReference type="RefSeq" id="WP_091146333.1">
    <property type="nucleotide sequence ID" value="NZ_FMVF01000019.1"/>
</dbReference>
<evidence type="ECO:0000259" key="1">
    <source>
        <dbReference type="Pfam" id="PF19512"/>
    </source>
</evidence>